<dbReference type="InterPro" id="IPR001789">
    <property type="entry name" value="Sig_transdc_resp-reg_receiver"/>
</dbReference>
<dbReference type="AlphaFoldDB" id="A0A1S2VH42"/>
<comment type="caution">
    <text evidence="3">The sequence shown here is derived from an EMBL/GenBank/DDBJ whole genome shotgun (WGS) entry which is preliminary data.</text>
</comment>
<dbReference type="OrthoDB" id="963430at2"/>
<proteinExistence type="predicted"/>
<feature type="domain" description="Response regulatory" evidence="2">
    <location>
        <begin position="9"/>
        <end position="135"/>
    </location>
</feature>
<evidence type="ECO:0000259" key="2">
    <source>
        <dbReference type="PROSITE" id="PS50110"/>
    </source>
</evidence>
<keyword evidence="1" id="KW-0597">Phosphoprotein</keyword>
<feature type="modified residue" description="4-aspartylphosphate" evidence="1">
    <location>
        <position position="67"/>
    </location>
</feature>
<gene>
    <name evidence="3" type="ORF">BLX24_16060</name>
</gene>
<dbReference type="EMBL" id="MORL01000008">
    <property type="protein sequence ID" value="OIN58044.1"/>
    <property type="molecule type" value="Genomic_DNA"/>
</dbReference>
<evidence type="ECO:0000313" key="3">
    <source>
        <dbReference type="EMBL" id="OIN58044.1"/>
    </source>
</evidence>
<dbReference type="InterPro" id="IPR052893">
    <property type="entry name" value="TCS_response_regulator"/>
</dbReference>
<protein>
    <recommendedName>
        <fullName evidence="2">Response regulatory domain-containing protein</fullName>
    </recommendedName>
</protein>
<keyword evidence="4" id="KW-1185">Reference proteome</keyword>
<evidence type="ECO:0000313" key="4">
    <source>
        <dbReference type="Proteomes" id="UP000181790"/>
    </source>
</evidence>
<organism evidence="3 4">
    <name type="scientific">Arsenicibacter rosenii</name>
    <dbReference type="NCBI Taxonomy" id="1750698"/>
    <lineage>
        <taxon>Bacteria</taxon>
        <taxon>Pseudomonadati</taxon>
        <taxon>Bacteroidota</taxon>
        <taxon>Cytophagia</taxon>
        <taxon>Cytophagales</taxon>
        <taxon>Spirosomataceae</taxon>
        <taxon>Arsenicibacter</taxon>
    </lineage>
</organism>
<dbReference type="Pfam" id="PF00072">
    <property type="entry name" value="Response_reg"/>
    <property type="match status" value="1"/>
</dbReference>
<reference evidence="3 4" key="1">
    <citation type="submission" date="2016-10" db="EMBL/GenBank/DDBJ databases">
        <title>Arsenicibacter rosenii gen. nov., sp. nov., an efficient arsenic-methylating bacterium isolated from an arsenic-contaminated paddy soil.</title>
        <authorList>
            <person name="Huang K."/>
        </authorList>
    </citation>
    <scope>NUCLEOTIDE SEQUENCE [LARGE SCALE GENOMIC DNA]</scope>
    <source>
        <strain evidence="3 4">SM-1</strain>
    </source>
</reference>
<dbReference type="Proteomes" id="UP000181790">
    <property type="component" value="Unassembled WGS sequence"/>
</dbReference>
<dbReference type="PANTHER" id="PTHR44520:SF2">
    <property type="entry name" value="RESPONSE REGULATOR RCP1"/>
    <property type="match status" value="1"/>
</dbReference>
<name>A0A1S2VH42_9BACT</name>
<sequence length="145" mass="16835">MHKTSRGFPVLFIDDNPAVIEIVDRAMQKVFPEANTAYKQSIEEAKVYLEKPETIAYGAYPKLILLDIHLPDRNDGWQLLDFLRNHPKWRLTPVVMLTSSDDDMDVLESYRQGASSFIAKPASYSEWQHCLRAIRNYWYDAVKTV</sequence>
<dbReference type="RefSeq" id="WP_071504194.1">
    <property type="nucleotide sequence ID" value="NZ_MORL01000008.1"/>
</dbReference>
<dbReference type="PROSITE" id="PS50110">
    <property type="entry name" value="RESPONSE_REGULATORY"/>
    <property type="match status" value="1"/>
</dbReference>
<accession>A0A1S2VH42</accession>
<dbReference type="Gene3D" id="3.40.50.2300">
    <property type="match status" value="1"/>
</dbReference>
<dbReference type="SMART" id="SM00448">
    <property type="entry name" value="REC"/>
    <property type="match status" value="1"/>
</dbReference>
<dbReference type="PANTHER" id="PTHR44520">
    <property type="entry name" value="RESPONSE REGULATOR RCP1-RELATED"/>
    <property type="match status" value="1"/>
</dbReference>
<dbReference type="SUPFAM" id="SSF52172">
    <property type="entry name" value="CheY-like"/>
    <property type="match status" value="1"/>
</dbReference>
<dbReference type="InterPro" id="IPR011006">
    <property type="entry name" value="CheY-like_superfamily"/>
</dbReference>
<evidence type="ECO:0000256" key="1">
    <source>
        <dbReference type="PROSITE-ProRule" id="PRU00169"/>
    </source>
</evidence>
<dbReference type="GO" id="GO:0000160">
    <property type="term" value="P:phosphorelay signal transduction system"/>
    <property type="evidence" value="ECO:0007669"/>
    <property type="project" value="InterPro"/>
</dbReference>